<dbReference type="OrthoDB" id="9789501at2"/>
<dbReference type="RefSeq" id="WP_132923959.1">
    <property type="nucleotide sequence ID" value="NZ_SJOI01000001.1"/>
</dbReference>
<dbReference type="AlphaFoldDB" id="A0A4R1NKD3"/>
<organism evidence="2 3">
    <name type="scientific">Sodalis ligni</name>
    <dbReference type="NCBI Taxonomy" id="2697027"/>
    <lineage>
        <taxon>Bacteria</taxon>
        <taxon>Pseudomonadati</taxon>
        <taxon>Pseudomonadota</taxon>
        <taxon>Gammaproteobacteria</taxon>
        <taxon>Enterobacterales</taxon>
        <taxon>Bruguierivoracaceae</taxon>
        <taxon>Sodalis</taxon>
    </lineage>
</organism>
<dbReference type="InterPro" id="IPR014914">
    <property type="entry name" value="RES_dom"/>
</dbReference>
<comment type="caution">
    <text evidence="2">The sequence shown here is derived from an EMBL/GenBank/DDBJ whole genome shotgun (WGS) entry which is preliminary data.</text>
</comment>
<evidence type="ECO:0000259" key="1">
    <source>
        <dbReference type="SMART" id="SM00953"/>
    </source>
</evidence>
<feature type="domain" description="RES" evidence="1">
    <location>
        <begin position="15"/>
        <end position="140"/>
    </location>
</feature>
<dbReference type="Proteomes" id="UP000294555">
    <property type="component" value="Unassembled WGS sequence"/>
</dbReference>
<dbReference type="Pfam" id="PF08808">
    <property type="entry name" value="RES"/>
    <property type="match status" value="1"/>
</dbReference>
<dbReference type="EMBL" id="SJOI01000001">
    <property type="protein sequence ID" value="TCL05236.1"/>
    <property type="molecule type" value="Genomic_DNA"/>
</dbReference>
<evidence type="ECO:0000313" key="3">
    <source>
        <dbReference type="Proteomes" id="UP000294555"/>
    </source>
</evidence>
<evidence type="ECO:0000313" key="2">
    <source>
        <dbReference type="EMBL" id="TCL05236.1"/>
    </source>
</evidence>
<dbReference type="SMART" id="SM00953">
    <property type="entry name" value="RES"/>
    <property type="match status" value="1"/>
</dbReference>
<protein>
    <submittedName>
        <fullName evidence="2">RES domain-containing protein</fullName>
    </submittedName>
</protein>
<accession>A0A4R1NKD3</accession>
<gene>
    <name evidence="2" type="ORF">EZJ58_3410</name>
</gene>
<sequence length="156" mass="17620">MIFYRLTQKIHAAEAWTGYGASIYGGRWNHKGSAAVYVSTTIALASLEILVHSIHDSLMNQYSLFSIELPDDQVEYLENAYLPDDWREDPAPFSTMDLGTGWLDSIEGIALIIPSCIIPQENNAILNPLHTDFRQALRSVKEIDFSFDGRLIKQED</sequence>
<reference evidence="2 3" key="1">
    <citation type="submission" date="2019-02" db="EMBL/GenBank/DDBJ databases">
        <title>Investigation of anaerobic lignin degradation for improved lignocellulosic biofuels.</title>
        <authorList>
            <person name="Deangelis K."/>
        </authorList>
    </citation>
    <scope>NUCLEOTIDE SEQUENCE [LARGE SCALE GENOMIC DNA]</scope>
    <source>
        <strain evidence="2 3">159R</strain>
    </source>
</reference>
<keyword evidence="3" id="KW-1185">Reference proteome</keyword>
<proteinExistence type="predicted"/>
<name>A0A4R1NKD3_9GAMM</name>